<sequence>MFLEQTLDELVSTIHEMKCKLEKIESNFSAEANADDAEFITIKQIGEHKDWPYSDSATRKLISRGRLMEGVHYFKVEGKIICKWSACRSYLSKNFAGHLRSA</sequence>
<accession>D4H561</accession>
<dbReference type="EMBL" id="CP001968">
    <property type="protein sequence ID" value="ADD69417.1"/>
    <property type="molecule type" value="Genomic_DNA"/>
</dbReference>
<evidence type="ECO:0000313" key="2">
    <source>
        <dbReference type="Proteomes" id="UP000002012"/>
    </source>
</evidence>
<dbReference type="PaxDb" id="522772-Dacet_2660"/>
<organism evidence="1 2">
    <name type="scientific">Denitrovibrio acetiphilus (strain DSM 12809 / NBRC 114555 / N2460)</name>
    <dbReference type="NCBI Taxonomy" id="522772"/>
    <lineage>
        <taxon>Bacteria</taxon>
        <taxon>Pseudomonadati</taxon>
        <taxon>Deferribacterota</taxon>
        <taxon>Deferribacteres</taxon>
        <taxon>Deferribacterales</taxon>
        <taxon>Geovibrionaceae</taxon>
        <taxon>Denitrovibrio</taxon>
    </lineage>
</organism>
<evidence type="ECO:0000313" key="1">
    <source>
        <dbReference type="EMBL" id="ADD69417.1"/>
    </source>
</evidence>
<dbReference type="KEGG" id="dap:Dacet_2660"/>
<dbReference type="InParanoid" id="D4H561"/>
<proteinExistence type="predicted"/>
<dbReference type="AlphaFoldDB" id="D4H561"/>
<keyword evidence="2" id="KW-1185">Reference proteome</keyword>
<gene>
    <name evidence="1" type="ordered locus">Dacet_2660</name>
</gene>
<name>D4H561_DENA2</name>
<dbReference type="RefSeq" id="WP_013011911.1">
    <property type="nucleotide sequence ID" value="NC_013943.1"/>
</dbReference>
<dbReference type="HOGENOM" id="CLU_2272797_0_0_0"/>
<dbReference type="Proteomes" id="UP000002012">
    <property type="component" value="Chromosome"/>
</dbReference>
<reference evidence="1 2" key="1">
    <citation type="journal article" date="2010" name="Stand. Genomic Sci.">
        <title>Complete genome sequence of Denitrovibrio acetiphilus type strain (N2460).</title>
        <authorList>
            <person name="Kiss H."/>
            <person name="Lang E."/>
            <person name="Lapidus A."/>
            <person name="Copeland A."/>
            <person name="Nolan M."/>
            <person name="Glavina Del Rio T."/>
            <person name="Chen F."/>
            <person name="Lucas S."/>
            <person name="Tice H."/>
            <person name="Cheng J.F."/>
            <person name="Han C."/>
            <person name="Goodwin L."/>
            <person name="Pitluck S."/>
            <person name="Liolios K."/>
            <person name="Pati A."/>
            <person name="Ivanova N."/>
            <person name="Mavromatis K."/>
            <person name="Chen A."/>
            <person name="Palaniappan K."/>
            <person name="Land M."/>
            <person name="Hauser L."/>
            <person name="Chang Y.J."/>
            <person name="Jeffries C.D."/>
            <person name="Detter J.C."/>
            <person name="Brettin T."/>
            <person name="Spring S."/>
            <person name="Rohde M."/>
            <person name="Goker M."/>
            <person name="Woyke T."/>
            <person name="Bristow J."/>
            <person name="Eisen J.A."/>
            <person name="Markowitz V."/>
            <person name="Hugenholtz P."/>
            <person name="Kyrpides N.C."/>
            <person name="Klenk H.P."/>
        </authorList>
    </citation>
    <scope>NUCLEOTIDE SEQUENCE [LARGE SCALE GENOMIC DNA]</scope>
    <source>
        <strain evidence="2">DSM 12809 / NBRC 114555 / N2460</strain>
    </source>
</reference>
<protein>
    <submittedName>
        <fullName evidence="1">Uncharacterized protein</fullName>
    </submittedName>
</protein>
<dbReference type="STRING" id="522772.Dacet_2660"/>